<evidence type="ECO:0000313" key="2">
    <source>
        <dbReference type="EMBL" id="KAK9794606.1"/>
    </source>
</evidence>
<proteinExistence type="predicted"/>
<accession>A0AAW1NR44</accession>
<evidence type="ECO:0000313" key="3">
    <source>
        <dbReference type="Proteomes" id="UP001465755"/>
    </source>
</evidence>
<keyword evidence="1" id="KW-0732">Signal</keyword>
<feature type="chain" id="PRO_5043553494" evidence="1">
    <location>
        <begin position="22"/>
        <end position="106"/>
    </location>
</feature>
<dbReference type="Proteomes" id="UP001465755">
    <property type="component" value="Unassembled WGS sequence"/>
</dbReference>
<name>A0AAW1NR44_9CHLO</name>
<evidence type="ECO:0000256" key="1">
    <source>
        <dbReference type="SAM" id="SignalP"/>
    </source>
</evidence>
<sequence>MGQRLHLWKVVWPLGTCGGSALPLPARLPLGCQLSSGGPPPPVMGSSGAWLVYCVVPTAFREMGAGTPQAFSHVAMSEPDPATIPGAKRVLLALCGSDPLRGLPNP</sequence>
<gene>
    <name evidence="2" type="ORF">WJX73_006234</name>
</gene>
<reference evidence="2 3" key="1">
    <citation type="journal article" date="2024" name="Nat. Commun.">
        <title>Phylogenomics reveals the evolutionary origins of lichenization in chlorophyte algae.</title>
        <authorList>
            <person name="Puginier C."/>
            <person name="Libourel C."/>
            <person name="Otte J."/>
            <person name="Skaloud P."/>
            <person name="Haon M."/>
            <person name="Grisel S."/>
            <person name="Petersen M."/>
            <person name="Berrin J.G."/>
            <person name="Delaux P.M."/>
            <person name="Dal Grande F."/>
            <person name="Keller J."/>
        </authorList>
    </citation>
    <scope>NUCLEOTIDE SEQUENCE [LARGE SCALE GENOMIC DNA]</scope>
    <source>
        <strain evidence="2 3">SAG 2036</strain>
    </source>
</reference>
<dbReference type="EMBL" id="JALJOQ010000137">
    <property type="protein sequence ID" value="KAK9794606.1"/>
    <property type="molecule type" value="Genomic_DNA"/>
</dbReference>
<organism evidence="2 3">
    <name type="scientific">Symbiochloris irregularis</name>
    <dbReference type="NCBI Taxonomy" id="706552"/>
    <lineage>
        <taxon>Eukaryota</taxon>
        <taxon>Viridiplantae</taxon>
        <taxon>Chlorophyta</taxon>
        <taxon>core chlorophytes</taxon>
        <taxon>Trebouxiophyceae</taxon>
        <taxon>Trebouxiales</taxon>
        <taxon>Trebouxiaceae</taxon>
        <taxon>Symbiochloris</taxon>
    </lineage>
</organism>
<dbReference type="AlphaFoldDB" id="A0AAW1NR44"/>
<comment type="caution">
    <text evidence="2">The sequence shown here is derived from an EMBL/GenBank/DDBJ whole genome shotgun (WGS) entry which is preliminary data.</text>
</comment>
<keyword evidence="3" id="KW-1185">Reference proteome</keyword>
<protein>
    <submittedName>
        <fullName evidence="2">Uncharacterized protein</fullName>
    </submittedName>
</protein>
<feature type="signal peptide" evidence="1">
    <location>
        <begin position="1"/>
        <end position="21"/>
    </location>
</feature>